<comment type="caution">
    <text evidence="1">The sequence shown here is derived from an EMBL/GenBank/DDBJ whole genome shotgun (WGS) entry which is preliminary data.</text>
</comment>
<feature type="non-terminal residue" evidence="1">
    <location>
        <position position="306"/>
    </location>
</feature>
<accession>A0ABR0LVF8</accession>
<name>A0ABR0LVF8_9PEZI</name>
<dbReference type="PANTHER" id="PTHR40788">
    <property type="entry name" value="CLR5 DOMAIN-CONTAINING PROTEIN-RELATED"/>
    <property type="match status" value="1"/>
</dbReference>
<evidence type="ECO:0000313" key="2">
    <source>
        <dbReference type="Proteomes" id="UP001357485"/>
    </source>
</evidence>
<dbReference type="PANTHER" id="PTHR40788:SF2">
    <property type="entry name" value="CLR5 DOMAIN-CONTAINING PROTEIN"/>
    <property type="match status" value="1"/>
</dbReference>
<organism evidence="1 2">
    <name type="scientific">Cryomyces antarcticus</name>
    <dbReference type="NCBI Taxonomy" id="329879"/>
    <lineage>
        <taxon>Eukaryota</taxon>
        <taxon>Fungi</taxon>
        <taxon>Dikarya</taxon>
        <taxon>Ascomycota</taxon>
        <taxon>Pezizomycotina</taxon>
        <taxon>Dothideomycetes</taxon>
        <taxon>Dothideomycetes incertae sedis</taxon>
        <taxon>Cryomyces</taxon>
    </lineage>
</organism>
<gene>
    <name evidence="1" type="ORF">LTR16_007289</name>
</gene>
<sequence length="306" mass="35706">HVWALREDPGYFADVVRDYKEHRQEMLLDENGRQHPILQAPTETTFWNRVLGNVTVDAHFSLVIWENIYQQILNLKSLKQKYSKDIMPNKELPKEYMDALQKLHFRLEQSSRGPIGVLKTGVPASPPLRSFWVREPQVPGTTMIQVKSRTGLEREKNRERLMWIFGTLWDEQQLFLVGLNTLMDELERLTQSEQKAKELLSPWVARAVSDLSVMSQCLHQLHLYQPWAVSIETGIDMRRDELRADYDKETSGLAEINNKNFEGTSLANLGTPSDGKFYYPVDKRRNRENTEAMRQAEENLDAYWQA</sequence>
<feature type="non-terminal residue" evidence="1">
    <location>
        <position position="1"/>
    </location>
</feature>
<keyword evidence="2" id="KW-1185">Reference proteome</keyword>
<dbReference type="EMBL" id="JAVRRA010009735">
    <property type="protein sequence ID" value="KAK5245518.1"/>
    <property type="molecule type" value="Genomic_DNA"/>
</dbReference>
<evidence type="ECO:0000313" key="1">
    <source>
        <dbReference type="EMBL" id="KAK5245518.1"/>
    </source>
</evidence>
<dbReference type="Proteomes" id="UP001357485">
    <property type="component" value="Unassembled WGS sequence"/>
</dbReference>
<protein>
    <submittedName>
        <fullName evidence="1">Uncharacterized protein</fullName>
    </submittedName>
</protein>
<proteinExistence type="predicted"/>
<reference evidence="1 2" key="1">
    <citation type="submission" date="2023-08" db="EMBL/GenBank/DDBJ databases">
        <title>Black Yeasts Isolated from many extreme environments.</title>
        <authorList>
            <person name="Coleine C."/>
            <person name="Stajich J.E."/>
            <person name="Selbmann L."/>
        </authorList>
    </citation>
    <scope>NUCLEOTIDE SEQUENCE [LARGE SCALE GENOMIC DNA]</scope>
    <source>
        <strain evidence="1 2">CCFEE 536</strain>
    </source>
</reference>